<gene>
    <name evidence="1" type="ORF">DAA48_23195</name>
</gene>
<comment type="caution">
    <text evidence="1">The sequence shown here is derived from an EMBL/GenBank/DDBJ whole genome shotgun (WGS) entry which is preliminary data.</text>
</comment>
<protein>
    <recommendedName>
        <fullName evidence="3">Transposase DDE domain-containing protein</fullName>
    </recommendedName>
</protein>
<evidence type="ECO:0000313" key="2">
    <source>
        <dbReference type="Proteomes" id="UP000241986"/>
    </source>
</evidence>
<proteinExistence type="predicted"/>
<dbReference type="Proteomes" id="UP000241986">
    <property type="component" value="Unassembled WGS sequence"/>
</dbReference>
<organism evidence="1 2">
    <name type="scientific">Aeromonas veronii</name>
    <dbReference type="NCBI Taxonomy" id="654"/>
    <lineage>
        <taxon>Bacteria</taxon>
        <taxon>Pseudomonadati</taxon>
        <taxon>Pseudomonadota</taxon>
        <taxon>Gammaproteobacteria</taxon>
        <taxon>Aeromonadales</taxon>
        <taxon>Aeromonadaceae</taxon>
        <taxon>Aeromonas</taxon>
    </lineage>
</organism>
<dbReference type="EMBL" id="PZKL01000046">
    <property type="protein sequence ID" value="PTH78778.1"/>
    <property type="molecule type" value="Genomic_DNA"/>
</dbReference>
<accession>A0A2T4MW03</accession>
<reference evidence="1 2" key="1">
    <citation type="submission" date="2018-03" db="EMBL/GenBank/DDBJ databases">
        <title>Aeromonas veronii whole genome sequencing and analysis.</title>
        <authorList>
            <person name="Xie H."/>
            <person name="Liu T."/>
            <person name="Wang K."/>
        </authorList>
    </citation>
    <scope>NUCLEOTIDE SEQUENCE [LARGE SCALE GENOMIC DNA]</scope>
    <source>
        <strain evidence="1 2">XH.VA.1</strain>
    </source>
</reference>
<name>A0A2T4MW03_AERVE</name>
<sequence length="67" mass="7908">MCKACYSITNCFQYNKYQIYRSALTFWVDTAVMNCWLHHEQRGLSQLYTDQTICTLKDMLSLTLQAT</sequence>
<dbReference type="AlphaFoldDB" id="A0A2T4MW03"/>
<evidence type="ECO:0000313" key="1">
    <source>
        <dbReference type="EMBL" id="PTH78778.1"/>
    </source>
</evidence>
<evidence type="ECO:0008006" key="3">
    <source>
        <dbReference type="Google" id="ProtNLM"/>
    </source>
</evidence>